<dbReference type="eggNOG" id="ENOG502SQ2M">
    <property type="taxonomic scope" value="Eukaryota"/>
</dbReference>
<feature type="transmembrane region" description="Helical" evidence="6">
    <location>
        <begin position="78"/>
        <end position="103"/>
    </location>
</feature>
<evidence type="ECO:0000256" key="6">
    <source>
        <dbReference type="SAM" id="Phobius"/>
    </source>
</evidence>
<dbReference type="HOGENOM" id="CLU_052841_2_1_1"/>
<dbReference type="OMA" id="CEHRIRR"/>
<keyword evidence="9" id="KW-1185">Reference proteome</keyword>
<dbReference type="STRING" id="936435.F8Q2I3"/>
<feature type="transmembrane region" description="Helical" evidence="6">
    <location>
        <begin position="12"/>
        <end position="35"/>
    </location>
</feature>
<dbReference type="GO" id="GO:0016020">
    <property type="term" value="C:membrane"/>
    <property type="evidence" value="ECO:0007669"/>
    <property type="project" value="UniProtKB-SubCell"/>
</dbReference>
<evidence type="ECO:0000256" key="3">
    <source>
        <dbReference type="ARBA" id="ARBA00022989"/>
    </source>
</evidence>
<feature type="transmembrane region" description="Helical" evidence="6">
    <location>
        <begin position="192"/>
        <end position="217"/>
    </location>
</feature>
<evidence type="ECO:0000259" key="7">
    <source>
        <dbReference type="Pfam" id="PF20684"/>
    </source>
</evidence>
<feature type="transmembrane region" description="Helical" evidence="6">
    <location>
        <begin position="157"/>
        <end position="180"/>
    </location>
</feature>
<dbReference type="OrthoDB" id="3229610at2759"/>
<feature type="domain" description="Rhodopsin" evidence="7">
    <location>
        <begin position="31"/>
        <end position="217"/>
    </location>
</feature>
<evidence type="ECO:0000313" key="9">
    <source>
        <dbReference type="Proteomes" id="UP000008063"/>
    </source>
</evidence>
<protein>
    <recommendedName>
        <fullName evidence="7">Rhodopsin domain-containing protein</fullName>
    </recommendedName>
</protein>
<dbReference type="AlphaFoldDB" id="F8Q2I3"/>
<feature type="transmembrane region" description="Helical" evidence="6">
    <location>
        <begin position="115"/>
        <end position="137"/>
    </location>
</feature>
<dbReference type="PANTHER" id="PTHR33048">
    <property type="entry name" value="PTH11-LIKE INTEGRAL MEMBRANE PROTEIN (AFU_ORTHOLOGUE AFUA_5G11245)"/>
    <property type="match status" value="1"/>
</dbReference>
<keyword evidence="2 6" id="KW-0812">Transmembrane</keyword>
<dbReference type="InParanoid" id="F8Q2I3"/>
<dbReference type="Proteomes" id="UP000008063">
    <property type="component" value="Unassembled WGS sequence"/>
</dbReference>
<dbReference type="EMBL" id="GL945482">
    <property type="protein sequence ID" value="EGN97394.1"/>
    <property type="molecule type" value="Genomic_DNA"/>
</dbReference>
<proteinExistence type="inferred from homology"/>
<keyword evidence="4 6" id="KW-0472">Membrane</keyword>
<dbReference type="Pfam" id="PF20684">
    <property type="entry name" value="Fung_rhodopsin"/>
    <property type="match status" value="1"/>
</dbReference>
<feature type="transmembrane region" description="Helical" evidence="6">
    <location>
        <begin position="229"/>
        <end position="248"/>
    </location>
</feature>
<dbReference type="PANTHER" id="PTHR33048:SF146">
    <property type="entry name" value="INTEGRAL MEMBRANE PROTEIN"/>
    <property type="match status" value="1"/>
</dbReference>
<accession>F8Q2I3</accession>
<comment type="similarity">
    <text evidence="5">Belongs to the SAT4 family.</text>
</comment>
<reference evidence="9" key="1">
    <citation type="journal article" date="2011" name="Science">
        <title>The plant cell wall-decomposing machinery underlies the functional diversity of forest fungi.</title>
        <authorList>
            <person name="Eastwood D.C."/>
            <person name="Floudas D."/>
            <person name="Binder M."/>
            <person name="Majcherczyk A."/>
            <person name="Schneider P."/>
            <person name="Aerts A."/>
            <person name="Asiegbu F.O."/>
            <person name="Baker S.E."/>
            <person name="Barry K."/>
            <person name="Bendiksby M."/>
            <person name="Blumentritt M."/>
            <person name="Coutinho P.M."/>
            <person name="Cullen D."/>
            <person name="de Vries R.P."/>
            <person name="Gathman A."/>
            <person name="Goodell B."/>
            <person name="Henrissat B."/>
            <person name="Ihrmark K."/>
            <person name="Kauserud H."/>
            <person name="Kohler A."/>
            <person name="LaButti K."/>
            <person name="Lapidus A."/>
            <person name="Lavin J.L."/>
            <person name="Lee Y.-H."/>
            <person name="Lindquist E."/>
            <person name="Lilly W."/>
            <person name="Lucas S."/>
            <person name="Morin E."/>
            <person name="Murat C."/>
            <person name="Oguiza J.A."/>
            <person name="Park J."/>
            <person name="Pisabarro A.G."/>
            <person name="Riley R."/>
            <person name="Rosling A."/>
            <person name="Salamov A."/>
            <person name="Schmidt O."/>
            <person name="Schmutz J."/>
            <person name="Skrede I."/>
            <person name="Stenlid J."/>
            <person name="Wiebenga A."/>
            <person name="Xie X."/>
            <person name="Kuees U."/>
            <person name="Hibbett D.S."/>
            <person name="Hoffmeister D."/>
            <person name="Hoegberg N."/>
            <person name="Martin F."/>
            <person name="Grigoriev I.V."/>
            <person name="Watkinson S.C."/>
        </authorList>
    </citation>
    <scope>NUCLEOTIDE SEQUENCE [LARGE SCALE GENOMIC DNA]</scope>
    <source>
        <strain evidence="9">strain S7.3</strain>
    </source>
</reference>
<dbReference type="InterPro" id="IPR052337">
    <property type="entry name" value="SAT4-like"/>
</dbReference>
<comment type="subcellular location">
    <subcellularLocation>
        <location evidence="1">Membrane</location>
        <topology evidence="1">Multi-pass membrane protein</topology>
    </subcellularLocation>
</comment>
<evidence type="ECO:0000256" key="1">
    <source>
        <dbReference type="ARBA" id="ARBA00004141"/>
    </source>
</evidence>
<evidence type="ECO:0000313" key="8">
    <source>
        <dbReference type="EMBL" id="EGN97394.1"/>
    </source>
</evidence>
<evidence type="ECO:0000256" key="5">
    <source>
        <dbReference type="ARBA" id="ARBA00038359"/>
    </source>
</evidence>
<gene>
    <name evidence="8" type="ORF">SERLA73DRAFT_110601</name>
</gene>
<evidence type="ECO:0000256" key="2">
    <source>
        <dbReference type="ARBA" id="ARBA00022692"/>
    </source>
</evidence>
<organism evidence="9">
    <name type="scientific">Serpula lacrymans var. lacrymans (strain S7.3)</name>
    <name type="common">Dry rot fungus</name>
    <dbReference type="NCBI Taxonomy" id="936435"/>
    <lineage>
        <taxon>Eukaryota</taxon>
        <taxon>Fungi</taxon>
        <taxon>Dikarya</taxon>
        <taxon>Basidiomycota</taxon>
        <taxon>Agaricomycotina</taxon>
        <taxon>Agaricomycetes</taxon>
        <taxon>Agaricomycetidae</taxon>
        <taxon>Boletales</taxon>
        <taxon>Coniophorineae</taxon>
        <taxon>Serpulaceae</taxon>
        <taxon>Serpula</taxon>
    </lineage>
</organism>
<keyword evidence="3 6" id="KW-1133">Transmembrane helix</keyword>
<evidence type="ECO:0000256" key="4">
    <source>
        <dbReference type="ARBA" id="ARBA00023136"/>
    </source>
</evidence>
<feature type="transmembrane region" description="Helical" evidence="6">
    <location>
        <begin position="47"/>
        <end position="66"/>
    </location>
</feature>
<sequence length="315" mass="35131">MSAEYPPPEIVFFLEVLVTVIHGIALLATTFRLWLRFKMRRFWWEDAWATLALGLDVICVVATWTLVAADGGKQSHIISLWLTLLSYTCVIWSARMSIVFSIIRIAPPSATFRRLTYAAAVVFFFMWATIFSAKAYLCGADRSWYQDPIIQCPLTLTIALIELCTDLISDIILVAMPLRMLWHVKLPKNQRILILAVFSSSILSCTVSIVHVVFLVPAAGFMGGITADLEGACGLVVCNLLVIVTYFYRVFRNGQDIDSYDSSQSDNTSRTSTVQSFTTVDLSHLSRTPTIRSTALTSVLSADHSDRSHNTSKTI</sequence>
<dbReference type="InterPro" id="IPR049326">
    <property type="entry name" value="Rhodopsin_dom_fungi"/>
</dbReference>
<name>F8Q2I3_SERL3</name>